<protein>
    <submittedName>
        <fullName evidence="3">Amino acid ABC transporter substrate-binding protein</fullName>
    </submittedName>
</protein>
<dbReference type="EMBL" id="BMFA01000005">
    <property type="protein sequence ID" value="GGB46159.1"/>
    <property type="molecule type" value="Genomic_DNA"/>
</dbReference>
<keyword evidence="4" id="KW-1185">Reference proteome</keyword>
<dbReference type="InterPro" id="IPR001638">
    <property type="entry name" value="Solute-binding_3/MltF_N"/>
</dbReference>
<organism evidence="3 4">
    <name type="scientific">Roseibium aquae</name>
    <dbReference type="NCBI Taxonomy" id="1323746"/>
    <lineage>
        <taxon>Bacteria</taxon>
        <taxon>Pseudomonadati</taxon>
        <taxon>Pseudomonadota</taxon>
        <taxon>Alphaproteobacteria</taxon>
        <taxon>Hyphomicrobiales</taxon>
        <taxon>Stappiaceae</taxon>
        <taxon>Roseibium</taxon>
    </lineage>
</organism>
<dbReference type="RefSeq" id="WP_150496109.1">
    <property type="nucleotide sequence ID" value="NZ_BMFA01000005.1"/>
</dbReference>
<sequence length="254" mass="27770">MRHVCMLAAMLVLIIGSAGAVRSAEIVRLVAGEGFYPQMFLERGQPRGYAIDIARAVLEEAGYDVHVEVLPWARAQIEMLKHGAVITGVSKTQDRIDAGFLFTDIVFSDPTVLIAKAGTTMGFETAGDLHGLVVGIQRGASYGPVFEAARPHMIIEEDDSKEQRLRKIVAGRIDLGVFSGTGPAYLLFASQSLGLSREEFKIFEKPLEFDLLHMAVSRDSPRADGMIEKLNSAIVKLTLDGTIERLHRAYGHGF</sequence>
<feature type="domain" description="Solute-binding protein family 3/N-terminal" evidence="2">
    <location>
        <begin position="28"/>
        <end position="253"/>
    </location>
</feature>
<accession>A0A916TI01</accession>
<evidence type="ECO:0000259" key="2">
    <source>
        <dbReference type="SMART" id="SM00062"/>
    </source>
</evidence>
<evidence type="ECO:0000313" key="3">
    <source>
        <dbReference type="EMBL" id="GGB46159.1"/>
    </source>
</evidence>
<dbReference type="SMART" id="SM00062">
    <property type="entry name" value="PBPb"/>
    <property type="match status" value="1"/>
</dbReference>
<dbReference type="AlphaFoldDB" id="A0A916TI01"/>
<dbReference type="Pfam" id="PF00497">
    <property type="entry name" value="SBP_bac_3"/>
    <property type="match status" value="1"/>
</dbReference>
<comment type="caution">
    <text evidence="3">The sequence shown here is derived from an EMBL/GenBank/DDBJ whole genome shotgun (WGS) entry which is preliminary data.</text>
</comment>
<name>A0A916TI01_9HYPH</name>
<evidence type="ECO:0000313" key="4">
    <source>
        <dbReference type="Proteomes" id="UP000605148"/>
    </source>
</evidence>
<dbReference type="PANTHER" id="PTHR35936:SF25">
    <property type="entry name" value="ABC TRANSPORTER SUBSTRATE-BINDING PROTEIN"/>
    <property type="match status" value="1"/>
</dbReference>
<evidence type="ECO:0000256" key="1">
    <source>
        <dbReference type="ARBA" id="ARBA00022729"/>
    </source>
</evidence>
<keyword evidence="1" id="KW-0732">Signal</keyword>
<dbReference type="SUPFAM" id="SSF53850">
    <property type="entry name" value="Periplasmic binding protein-like II"/>
    <property type="match status" value="1"/>
</dbReference>
<proteinExistence type="predicted"/>
<dbReference type="Proteomes" id="UP000605148">
    <property type="component" value="Unassembled WGS sequence"/>
</dbReference>
<dbReference type="OrthoDB" id="5421182at2"/>
<dbReference type="PANTHER" id="PTHR35936">
    <property type="entry name" value="MEMBRANE-BOUND LYTIC MUREIN TRANSGLYCOSYLASE F"/>
    <property type="match status" value="1"/>
</dbReference>
<gene>
    <name evidence="3" type="ORF">GCM10011316_17810</name>
</gene>
<reference evidence="3" key="2">
    <citation type="submission" date="2020-09" db="EMBL/GenBank/DDBJ databases">
        <authorList>
            <person name="Sun Q."/>
            <person name="Zhou Y."/>
        </authorList>
    </citation>
    <scope>NUCLEOTIDE SEQUENCE</scope>
    <source>
        <strain evidence="3">CGMCC 1.12426</strain>
    </source>
</reference>
<reference evidence="3" key="1">
    <citation type="journal article" date="2014" name="Int. J. Syst. Evol. Microbiol.">
        <title>Complete genome sequence of Corynebacterium casei LMG S-19264T (=DSM 44701T), isolated from a smear-ripened cheese.</title>
        <authorList>
            <consortium name="US DOE Joint Genome Institute (JGI-PGF)"/>
            <person name="Walter F."/>
            <person name="Albersmeier A."/>
            <person name="Kalinowski J."/>
            <person name="Ruckert C."/>
        </authorList>
    </citation>
    <scope>NUCLEOTIDE SEQUENCE</scope>
    <source>
        <strain evidence="3">CGMCC 1.12426</strain>
    </source>
</reference>
<dbReference type="Gene3D" id="3.40.190.10">
    <property type="entry name" value="Periplasmic binding protein-like II"/>
    <property type="match status" value="2"/>
</dbReference>